<dbReference type="Gene3D" id="3.40.390.10">
    <property type="entry name" value="Collagenase (Catalytic Domain)"/>
    <property type="match status" value="1"/>
</dbReference>
<dbReference type="EMBL" id="QAOQ01000010">
    <property type="protein sequence ID" value="PTQ92892.1"/>
    <property type="molecule type" value="Genomic_DNA"/>
</dbReference>
<dbReference type="AlphaFoldDB" id="A0A2T5J4Z2"/>
<dbReference type="InterPro" id="IPR024079">
    <property type="entry name" value="MetalloPept_cat_dom_sf"/>
</dbReference>
<comment type="cofactor">
    <cofactor evidence="1">
        <name>Zn(2+)</name>
        <dbReference type="ChEBI" id="CHEBI:29105"/>
    </cofactor>
</comment>
<keyword evidence="5" id="KW-0378">Hydrolase</keyword>
<dbReference type="CDD" id="cd08662">
    <property type="entry name" value="M13"/>
    <property type="match status" value="1"/>
</dbReference>
<keyword evidence="6" id="KW-0862">Zinc</keyword>
<protein>
    <submittedName>
        <fullName evidence="10">Putative endopeptidase</fullName>
    </submittedName>
</protein>
<evidence type="ECO:0000256" key="1">
    <source>
        <dbReference type="ARBA" id="ARBA00001947"/>
    </source>
</evidence>
<evidence type="ECO:0000256" key="5">
    <source>
        <dbReference type="ARBA" id="ARBA00022801"/>
    </source>
</evidence>
<keyword evidence="3" id="KW-0645">Protease</keyword>
<feature type="domain" description="Peptidase M13 N-terminal" evidence="9">
    <location>
        <begin position="49"/>
        <end position="427"/>
    </location>
</feature>
<dbReference type="GO" id="GO:0004222">
    <property type="term" value="F:metalloendopeptidase activity"/>
    <property type="evidence" value="ECO:0007669"/>
    <property type="project" value="InterPro"/>
</dbReference>
<dbReference type="PANTHER" id="PTHR11733">
    <property type="entry name" value="ZINC METALLOPROTEASE FAMILY M13 NEPRILYSIN-RELATED"/>
    <property type="match status" value="1"/>
</dbReference>
<dbReference type="PANTHER" id="PTHR11733:SF167">
    <property type="entry name" value="FI17812P1-RELATED"/>
    <property type="match status" value="1"/>
</dbReference>
<keyword evidence="11" id="KW-1185">Reference proteome</keyword>
<dbReference type="GO" id="GO:0046872">
    <property type="term" value="F:metal ion binding"/>
    <property type="evidence" value="ECO:0007669"/>
    <property type="project" value="UniProtKB-KW"/>
</dbReference>
<organism evidence="10 11">
    <name type="scientific">Mucilaginibacter yixingensis</name>
    <dbReference type="NCBI Taxonomy" id="1295612"/>
    <lineage>
        <taxon>Bacteria</taxon>
        <taxon>Pseudomonadati</taxon>
        <taxon>Bacteroidota</taxon>
        <taxon>Sphingobacteriia</taxon>
        <taxon>Sphingobacteriales</taxon>
        <taxon>Sphingobacteriaceae</taxon>
        <taxon>Mucilaginibacter</taxon>
    </lineage>
</organism>
<evidence type="ECO:0000256" key="4">
    <source>
        <dbReference type="ARBA" id="ARBA00022723"/>
    </source>
</evidence>
<dbReference type="PRINTS" id="PR00786">
    <property type="entry name" value="NEPRILYSIN"/>
</dbReference>
<keyword evidence="4" id="KW-0479">Metal-binding</keyword>
<evidence type="ECO:0000259" key="8">
    <source>
        <dbReference type="Pfam" id="PF01431"/>
    </source>
</evidence>
<dbReference type="SUPFAM" id="SSF55486">
    <property type="entry name" value="Metalloproteases ('zincins'), catalytic domain"/>
    <property type="match status" value="1"/>
</dbReference>
<name>A0A2T5J4Z2_9SPHI</name>
<dbReference type="PROSITE" id="PS51257">
    <property type="entry name" value="PROKAR_LIPOPROTEIN"/>
    <property type="match status" value="1"/>
</dbReference>
<gene>
    <name evidence="10" type="ORF">C8P68_11023</name>
</gene>
<evidence type="ECO:0000256" key="3">
    <source>
        <dbReference type="ARBA" id="ARBA00022670"/>
    </source>
</evidence>
<keyword evidence="7" id="KW-0482">Metalloprotease</keyword>
<dbReference type="InterPro" id="IPR018497">
    <property type="entry name" value="Peptidase_M13_C"/>
</dbReference>
<dbReference type="InterPro" id="IPR000718">
    <property type="entry name" value="Peptidase_M13"/>
</dbReference>
<dbReference type="InterPro" id="IPR042089">
    <property type="entry name" value="Peptidase_M13_dom_2"/>
</dbReference>
<feature type="domain" description="Peptidase M13 C-terminal" evidence="8">
    <location>
        <begin position="479"/>
        <end position="680"/>
    </location>
</feature>
<evidence type="ECO:0000313" key="10">
    <source>
        <dbReference type="EMBL" id="PTQ92892.1"/>
    </source>
</evidence>
<evidence type="ECO:0000313" key="11">
    <source>
        <dbReference type="Proteomes" id="UP000244168"/>
    </source>
</evidence>
<sequence length="683" mass="77131">MKLSNYLWLALPAVIAAGCKGSQSGDSSSDVPKRTVFFDKTGMDTTVKPGDNFFMYASGAWLKKTQIPPSERGWGSFYTLNDDNLKNLHKILDQVSAGSHDKGSLEQKVGDLYAAGMDTAAIDKAGYDPIKATLAKIDGLKDYKELIDYAASSFKDGDGYLIGFYVAPDDKNSSKNLAQFTQAGTSLPEKSYYFKTDSVSLKIRKAFTDYIAKLFTLTGSDAATAAKNADAVLKLETEIAKSHSTPVELRDPQANYHKFTVTDLQKQVPDLDLKHLFDLMEIKTDTVLVGQPKYYVALDQLLKSQPIDVWKAELKFNAISTSASYLSKDFREAHFNFYNKTLNGQKKQQDRWKQMAKLTDSSLGELLGQLYVEKYFTPDAKKRMLDLVNNLQSVYKDRIEKLDWMSSATKQKAEEKLAAFTKKIGYPDKWKKYDDVEISKNDFYADMQSVSKHNYFEELKKVNKPVDRSEWGMTPPTVNAYYNPLSNEIVFPAGILQFPFFDKDADDAINYGAIGAVIGHEMTHGFDDQGSQYDKVGNLKMWWTPEDNTKFKAKTQMVVDQYNKYVVLNDVHVNGSLTLGENIADIGGLAIAYQAFKNTEQGKGNTKIDGLTPDQRFFLSFAQVWRIKNTDETMRMRTQVDPHSPEMYRVNGPLSNMPAFYDAFGIKPGDKMYRAEKDRVKIW</sequence>
<dbReference type="GO" id="GO:0016485">
    <property type="term" value="P:protein processing"/>
    <property type="evidence" value="ECO:0007669"/>
    <property type="project" value="TreeGrafter"/>
</dbReference>
<evidence type="ECO:0000256" key="2">
    <source>
        <dbReference type="ARBA" id="ARBA00007357"/>
    </source>
</evidence>
<evidence type="ECO:0000256" key="7">
    <source>
        <dbReference type="ARBA" id="ARBA00023049"/>
    </source>
</evidence>
<accession>A0A2T5J4Z2</accession>
<reference evidence="10 11" key="1">
    <citation type="submission" date="2018-04" db="EMBL/GenBank/DDBJ databases">
        <title>Genomic Encyclopedia of Archaeal and Bacterial Type Strains, Phase II (KMG-II): from individual species to whole genera.</title>
        <authorList>
            <person name="Goeker M."/>
        </authorList>
    </citation>
    <scope>NUCLEOTIDE SEQUENCE [LARGE SCALE GENOMIC DNA]</scope>
    <source>
        <strain evidence="10 11">DSM 26809</strain>
    </source>
</reference>
<dbReference type="OrthoDB" id="9775677at2"/>
<dbReference type="RefSeq" id="WP_107831184.1">
    <property type="nucleotide sequence ID" value="NZ_CP160205.1"/>
</dbReference>
<dbReference type="Pfam" id="PF01431">
    <property type="entry name" value="Peptidase_M13"/>
    <property type="match status" value="1"/>
</dbReference>
<comment type="similarity">
    <text evidence="2">Belongs to the peptidase M13 family.</text>
</comment>
<evidence type="ECO:0000256" key="6">
    <source>
        <dbReference type="ARBA" id="ARBA00022833"/>
    </source>
</evidence>
<comment type="caution">
    <text evidence="10">The sequence shown here is derived from an EMBL/GenBank/DDBJ whole genome shotgun (WGS) entry which is preliminary data.</text>
</comment>
<dbReference type="Pfam" id="PF05649">
    <property type="entry name" value="Peptidase_M13_N"/>
    <property type="match status" value="1"/>
</dbReference>
<dbReference type="InterPro" id="IPR008753">
    <property type="entry name" value="Peptidase_M13_N"/>
</dbReference>
<evidence type="ECO:0000259" key="9">
    <source>
        <dbReference type="Pfam" id="PF05649"/>
    </source>
</evidence>
<dbReference type="Gene3D" id="1.10.1380.10">
    <property type="entry name" value="Neutral endopeptidase , domain2"/>
    <property type="match status" value="1"/>
</dbReference>
<dbReference type="Proteomes" id="UP000244168">
    <property type="component" value="Unassembled WGS sequence"/>
</dbReference>
<dbReference type="GO" id="GO:0005886">
    <property type="term" value="C:plasma membrane"/>
    <property type="evidence" value="ECO:0007669"/>
    <property type="project" value="TreeGrafter"/>
</dbReference>
<dbReference type="PROSITE" id="PS51885">
    <property type="entry name" value="NEPRILYSIN"/>
    <property type="match status" value="1"/>
</dbReference>
<proteinExistence type="inferred from homology"/>